<protein>
    <submittedName>
        <fullName evidence="2">Uncharacterized protein</fullName>
    </submittedName>
</protein>
<dbReference type="AlphaFoldDB" id="A0AAD6UTH4"/>
<dbReference type="EMBL" id="JARJCW010000102">
    <property type="protein sequence ID" value="KAJ7194080.1"/>
    <property type="molecule type" value="Genomic_DNA"/>
</dbReference>
<evidence type="ECO:0000313" key="3">
    <source>
        <dbReference type="Proteomes" id="UP001219525"/>
    </source>
</evidence>
<feature type="transmembrane region" description="Helical" evidence="1">
    <location>
        <begin position="275"/>
        <end position="297"/>
    </location>
</feature>
<keyword evidence="1" id="KW-1133">Transmembrane helix</keyword>
<keyword evidence="1" id="KW-0472">Membrane</keyword>
<comment type="caution">
    <text evidence="2">The sequence shown here is derived from an EMBL/GenBank/DDBJ whole genome shotgun (WGS) entry which is preliminary data.</text>
</comment>
<evidence type="ECO:0000256" key="1">
    <source>
        <dbReference type="SAM" id="Phobius"/>
    </source>
</evidence>
<keyword evidence="1" id="KW-0812">Transmembrane</keyword>
<organism evidence="2 3">
    <name type="scientific">Mycena pura</name>
    <dbReference type="NCBI Taxonomy" id="153505"/>
    <lineage>
        <taxon>Eukaryota</taxon>
        <taxon>Fungi</taxon>
        <taxon>Dikarya</taxon>
        <taxon>Basidiomycota</taxon>
        <taxon>Agaricomycotina</taxon>
        <taxon>Agaricomycetes</taxon>
        <taxon>Agaricomycetidae</taxon>
        <taxon>Agaricales</taxon>
        <taxon>Marasmiineae</taxon>
        <taxon>Mycenaceae</taxon>
        <taxon>Mycena</taxon>
    </lineage>
</organism>
<reference evidence="2" key="1">
    <citation type="submission" date="2023-03" db="EMBL/GenBank/DDBJ databases">
        <title>Massive genome expansion in bonnet fungi (Mycena s.s.) driven by repeated elements and novel gene families across ecological guilds.</title>
        <authorList>
            <consortium name="Lawrence Berkeley National Laboratory"/>
            <person name="Harder C.B."/>
            <person name="Miyauchi S."/>
            <person name="Viragh M."/>
            <person name="Kuo A."/>
            <person name="Thoen E."/>
            <person name="Andreopoulos B."/>
            <person name="Lu D."/>
            <person name="Skrede I."/>
            <person name="Drula E."/>
            <person name="Henrissat B."/>
            <person name="Morin E."/>
            <person name="Kohler A."/>
            <person name="Barry K."/>
            <person name="LaButti K."/>
            <person name="Morin E."/>
            <person name="Salamov A."/>
            <person name="Lipzen A."/>
            <person name="Mereny Z."/>
            <person name="Hegedus B."/>
            <person name="Baldrian P."/>
            <person name="Stursova M."/>
            <person name="Weitz H."/>
            <person name="Taylor A."/>
            <person name="Grigoriev I.V."/>
            <person name="Nagy L.G."/>
            <person name="Martin F."/>
            <person name="Kauserud H."/>
        </authorList>
    </citation>
    <scope>NUCLEOTIDE SEQUENCE</scope>
    <source>
        <strain evidence="2">9144</strain>
    </source>
</reference>
<proteinExistence type="predicted"/>
<dbReference type="Proteomes" id="UP001219525">
    <property type="component" value="Unassembled WGS sequence"/>
</dbReference>
<accession>A0AAD6UTH4</accession>
<keyword evidence="3" id="KW-1185">Reference proteome</keyword>
<name>A0AAD6UTH4_9AGAR</name>
<evidence type="ECO:0000313" key="2">
    <source>
        <dbReference type="EMBL" id="KAJ7194080.1"/>
    </source>
</evidence>
<sequence>MDEIPANLMTYESAVKTEPDAFGIQRISIEKSEQCREGVEVQILILFTKTIYVKQTSLSFCHVGGDPLPLSPTTCTRTHYVSACCRSARAAVNGTATACRSPSRLEPRHIRKATAILDRRQNLRHPSFDEVVNPLRMEKRDTLLDKCGSTQRNRIPDAAHRCGYYQRGRIPDTVAIAGLDLKPLHLCQAVSLFAEGFSMQVVVAQCSLAGSHGTPDIGRCRPATTPPTRSDIELMSLGNIMRHQLVSSSQRTSIVRRGGDFPWTRPNDAFQGDPVGLVLLLTPTCVACGVFILLLLLDSTALAFLGADLRGAAKDIGAEHVGVLACGGKHTALEELAISRVVFRLVQQAGTVGKQAGTTCGQSGRHKWADRKIWQAGRQVDGAGVASGVQVGRRGEQTGRRAGAAGRQAAAAALYRRAGSHMGKAGRSRQAACQGGWAEHTAVKTVSVGSSYIESAETVQTLLDVTNIHHATVLMRHFRSIRRMCNGRPSTDDLATIPRGPRDINTIVISTSLQDVHSPRFSPPAAVLASALYCRSDLGGQDALAATHTVTSPPSPYACDHPQW</sequence>
<gene>
    <name evidence="2" type="ORF">GGX14DRAFT_405043</name>
</gene>